<evidence type="ECO:0000313" key="2">
    <source>
        <dbReference type="EMBL" id="MCP8967902.1"/>
    </source>
</evidence>
<name>A0AA42BNP5_9BACI</name>
<dbReference type="RefSeq" id="WP_254757809.1">
    <property type="nucleotide sequence ID" value="NZ_JANCLT010000002.1"/>
</dbReference>
<dbReference type="Pfam" id="PF06161">
    <property type="entry name" value="DUF975"/>
    <property type="match status" value="1"/>
</dbReference>
<keyword evidence="1" id="KW-1133">Transmembrane helix</keyword>
<evidence type="ECO:0000313" key="3">
    <source>
        <dbReference type="Proteomes" id="UP001156102"/>
    </source>
</evidence>
<dbReference type="InterPro" id="IPR010380">
    <property type="entry name" value="DUF975"/>
</dbReference>
<feature type="transmembrane region" description="Helical" evidence="1">
    <location>
        <begin position="62"/>
        <end position="84"/>
    </location>
</feature>
<dbReference type="PANTHER" id="PTHR40076">
    <property type="entry name" value="MEMBRANE PROTEIN-RELATED"/>
    <property type="match status" value="1"/>
</dbReference>
<keyword evidence="1" id="KW-0812">Transmembrane</keyword>
<dbReference type="AlphaFoldDB" id="A0AA42BNP5"/>
<accession>A0AA42BNP5</accession>
<evidence type="ECO:0000256" key="1">
    <source>
        <dbReference type="SAM" id="Phobius"/>
    </source>
</evidence>
<organism evidence="2 3">
    <name type="scientific">Ectobacillus ponti</name>
    <dbReference type="NCBI Taxonomy" id="2961894"/>
    <lineage>
        <taxon>Bacteria</taxon>
        <taxon>Bacillati</taxon>
        <taxon>Bacillota</taxon>
        <taxon>Bacilli</taxon>
        <taxon>Bacillales</taxon>
        <taxon>Bacillaceae</taxon>
        <taxon>Ectobacillus</taxon>
    </lineage>
</organism>
<feature type="transmembrane region" description="Helical" evidence="1">
    <location>
        <begin position="186"/>
        <end position="211"/>
    </location>
</feature>
<feature type="transmembrane region" description="Helical" evidence="1">
    <location>
        <begin position="127"/>
        <end position="147"/>
    </location>
</feature>
<feature type="transmembrane region" description="Helical" evidence="1">
    <location>
        <begin position="21"/>
        <end position="42"/>
    </location>
</feature>
<comment type="caution">
    <text evidence="2">The sequence shown here is derived from an EMBL/GenBank/DDBJ whole genome shotgun (WGS) entry which is preliminary data.</text>
</comment>
<dbReference type="Proteomes" id="UP001156102">
    <property type="component" value="Unassembled WGS sequence"/>
</dbReference>
<dbReference type="EMBL" id="JANCLT010000002">
    <property type="protein sequence ID" value="MCP8967902.1"/>
    <property type="molecule type" value="Genomic_DNA"/>
</dbReference>
<keyword evidence="3" id="KW-1185">Reference proteome</keyword>
<keyword evidence="1" id="KW-0472">Membrane</keyword>
<proteinExistence type="predicted"/>
<reference evidence="2" key="1">
    <citation type="submission" date="2022-07" db="EMBL/GenBank/DDBJ databases">
        <authorList>
            <person name="Li W.-J."/>
            <person name="Deng Q.-Q."/>
        </authorList>
    </citation>
    <scope>NUCLEOTIDE SEQUENCE</scope>
    <source>
        <strain evidence="2">SYSU M60031</strain>
    </source>
</reference>
<sequence length="231" mass="25683">MTGQLKRAALASLKGNWGLGVGAVLLAQIVVGAGSSMVYFPFMIAMMPFVAAGAATEGDETISAIGIILMLLLYILYILVTLFLSGIMAMGQYRIFLTLANDEKATVDELFSYFRGWSRMWQACKAVLLPSIYTMLWSLLLIIPGIVKSFSYAMTYFILLDHPDYTVNQAITESRRLMDGRKKDLFVLYLSFIGWFLLGAVTFGLAFLWIVPYMTTAAAHFYRKALAEARG</sequence>
<gene>
    <name evidence="2" type="ORF">NK662_05030</name>
</gene>
<protein>
    <submittedName>
        <fullName evidence="2">DUF975 family protein</fullName>
    </submittedName>
</protein>
<dbReference type="PANTHER" id="PTHR40076:SF1">
    <property type="entry name" value="MEMBRANE PROTEIN"/>
    <property type="match status" value="1"/>
</dbReference>